<accession>A0A0R3Q5R9</accession>
<name>A0A0R3Q5R9_9BILA</name>
<reference evidence="1 2" key="2">
    <citation type="submission" date="2018-11" db="EMBL/GenBank/DDBJ databases">
        <authorList>
            <consortium name="Pathogen Informatics"/>
        </authorList>
    </citation>
    <scope>NUCLEOTIDE SEQUENCE [LARGE SCALE GENOMIC DNA]</scope>
</reference>
<keyword evidence="2" id="KW-1185">Reference proteome</keyword>
<sequence>MASPKEFIIPLNDRVNLLIPNNAVCLGKLCVKEMGGCYVPVGENGIESITKEEYEREVKVEVAVKMEILKA</sequence>
<organism evidence="3">
    <name type="scientific">Brugia timori</name>
    <dbReference type="NCBI Taxonomy" id="42155"/>
    <lineage>
        <taxon>Eukaryota</taxon>
        <taxon>Metazoa</taxon>
        <taxon>Ecdysozoa</taxon>
        <taxon>Nematoda</taxon>
        <taxon>Chromadorea</taxon>
        <taxon>Rhabditida</taxon>
        <taxon>Spirurina</taxon>
        <taxon>Spiruromorpha</taxon>
        <taxon>Filarioidea</taxon>
        <taxon>Onchocercidae</taxon>
        <taxon>Brugia</taxon>
    </lineage>
</organism>
<evidence type="ECO:0000313" key="2">
    <source>
        <dbReference type="Proteomes" id="UP000280834"/>
    </source>
</evidence>
<dbReference type="Proteomes" id="UP000280834">
    <property type="component" value="Unassembled WGS sequence"/>
</dbReference>
<proteinExistence type="predicted"/>
<dbReference type="EMBL" id="UZAG01000658">
    <property type="protein sequence ID" value="VDO09180.1"/>
    <property type="molecule type" value="Genomic_DNA"/>
</dbReference>
<protein>
    <submittedName>
        <fullName evidence="1 3">Uncharacterized protein</fullName>
    </submittedName>
</protein>
<reference evidence="3" key="1">
    <citation type="submission" date="2017-02" db="UniProtKB">
        <authorList>
            <consortium name="WormBaseParasite"/>
        </authorList>
    </citation>
    <scope>IDENTIFICATION</scope>
</reference>
<gene>
    <name evidence="1" type="ORF">BTMF_LOCUS1001</name>
</gene>
<evidence type="ECO:0000313" key="3">
    <source>
        <dbReference type="WBParaSite" id="BTMF_0000166401-mRNA-1"/>
    </source>
</evidence>
<dbReference type="WBParaSite" id="BTMF_0000166401-mRNA-1">
    <property type="protein sequence ID" value="BTMF_0000166401-mRNA-1"/>
    <property type="gene ID" value="BTMF_0000166401"/>
</dbReference>
<evidence type="ECO:0000313" key="1">
    <source>
        <dbReference type="EMBL" id="VDO09180.1"/>
    </source>
</evidence>
<dbReference type="AlphaFoldDB" id="A0A0R3Q5R9"/>